<name>A0ABQ6I916_9MICO</name>
<comment type="caution">
    <text evidence="1">The sequence shown here is derived from an EMBL/GenBank/DDBJ whole genome shotgun (WGS) entry which is preliminary data.</text>
</comment>
<organism evidence="1 2">
    <name type="scientific">Demequina litorisediminis</name>
    <dbReference type="NCBI Taxonomy" id="1849022"/>
    <lineage>
        <taxon>Bacteria</taxon>
        <taxon>Bacillati</taxon>
        <taxon>Actinomycetota</taxon>
        <taxon>Actinomycetes</taxon>
        <taxon>Micrococcales</taxon>
        <taxon>Demequinaceae</taxon>
        <taxon>Demequina</taxon>
    </lineage>
</organism>
<proteinExistence type="predicted"/>
<dbReference type="Pfam" id="PF08282">
    <property type="entry name" value="Hydrolase_3"/>
    <property type="match status" value="1"/>
</dbReference>
<dbReference type="PANTHER" id="PTHR10000">
    <property type="entry name" value="PHOSPHOSERINE PHOSPHATASE"/>
    <property type="match status" value="1"/>
</dbReference>
<evidence type="ECO:0000313" key="2">
    <source>
        <dbReference type="Proteomes" id="UP001157125"/>
    </source>
</evidence>
<dbReference type="EMBL" id="BSUN01000001">
    <property type="protein sequence ID" value="GMA34332.1"/>
    <property type="molecule type" value="Genomic_DNA"/>
</dbReference>
<dbReference type="SUPFAM" id="SSF56784">
    <property type="entry name" value="HAD-like"/>
    <property type="match status" value="1"/>
</dbReference>
<sequence>MSVIFLDIDGTYADHGAVPDAHVEAVRRVRANGHRVLLCTGRPRSAVSPRLTAAGFDGFVCGAGAYAEVDGEVLADVVFPRALADRSIDVLLAHHAQMIVESTDALHVLPEAAVVMDRRAPGEGASGAQAAVWEDLLDARRVVDDLHGVDFAKIVTLSASSDLSAIAAEIGDEVAAVETSIQDLGRGAGELYLAHITKAVGIQVVLDHLGLTAADAVGAGDGPNDLEMLAMVGTAIGIDGGHPGVIAAADIVVPGPAQAGLVEAFARLGLG</sequence>
<protein>
    <submittedName>
        <fullName evidence="1">Haloacid dehalogenase</fullName>
    </submittedName>
</protein>
<dbReference type="RefSeq" id="WP_284327349.1">
    <property type="nucleotide sequence ID" value="NZ_BSUN01000001.1"/>
</dbReference>
<gene>
    <name evidence="1" type="ORF">GCM10025876_05360</name>
</gene>
<reference evidence="2" key="1">
    <citation type="journal article" date="2019" name="Int. J. Syst. Evol. Microbiol.">
        <title>The Global Catalogue of Microorganisms (GCM) 10K type strain sequencing project: providing services to taxonomists for standard genome sequencing and annotation.</title>
        <authorList>
            <consortium name="The Broad Institute Genomics Platform"/>
            <consortium name="The Broad Institute Genome Sequencing Center for Infectious Disease"/>
            <person name="Wu L."/>
            <person name="Ma J."/>
        </authorList>
    </citation>
    <scope>NUCLEOTIDE SEQUENCE [LARGE SCALE GENOMIC DNA]</scope>
    <source>
        <strain evidence="2">NBRC 112299</strain>
    </source>
</reference>
<dbReference type="InterPro" id="IPR036412">
    <property type="entry name" value="HAD-like_sf"/>
</dbReference>
<dbReference type="Gene3D" id="3.40.50.1000">
    <property type="entry name" value="HAD superfamily/HAD-like"/>
    <property type="match status" value="1"/>
</dbReference>
<dbReference type="InterPro" id="IPR023214">
    <property type="entry name" value="HAD_sf"/>
</dbReference>
<dbReference type="Gene3D" id="3.30.1240.10">
    <property type="match status" value="1"/>
</dbReference>
<dbReference type="NCBIfam" id="TIGR01484">
    <property type="entry name" value="HAD-SF-IIB"/>
    <property type="match status" value="1"/>
</dbReference>
<evidence type="ECO:0000313" key="1">
    <source>
        <dbReference type="EMBL" id="GMA34332.1"/>
    </source>
</evidence>
<dbReference type="Proteomes" id="UP001157125">
    <property type="component" value="Unassembled WGS sequence"/>
</dbReference>
<accession>A0ABQ6I916</accession>
<dbReference type="InterPro" id="IPR006379">
    <property type="entry name" value="HAD-SF_hydro_IIB"/>
</dbReference>
<dbReference type="PANTHER" id="PTHR10000:SF25">
    <property type="entry name" value="PHOSPHATASE YKRA-RELATED"/>
    <property type="match status" value="1"/>
</dbReference>
<keyword evidence="2" id="KW-1185">Reference proteome</keyword>